<evidence type="ECO:0000313" key="2">
    <source>
        <dbReference type="Proteomes" id="UP000887013"/>
    </source>
</evidence>
<proteinExistence type="predicted"/>
<evidence type="ECO:0000313" key="1">
    <source>
        <dbReference type="EMBL" id="GFS82669.1"/>
    </source>
</evidence>
<sequence>MMRVLLRNSTQPSAEKESTVDYGNKLKNLLCFLKCEVEGEERLQLARNRMNIEFNNSNLKSKKKQNLDDAVPSASSLFSGDMTKRQLRCVFCDKAHDSKDCFLAQNWYLEKKKEAISIKKMCYVCFKGNHKEKTANQKSSVLDQLSICGTIPRIKKGLWNKELREKKIWIADYGEGTPEIELLIGADFSGQLFTELIHKLECGLIAYETYLGWITISRSSNYISSTSQSSATESIIMLTHSEKIEHFWDLELLGIKKPTEKTSREEVAKFFNNTLSTDLDGLYMMKLTWTDNSSLPDNKKLAEKRLLATTSKLISSGRYSDIKIQFSEVGKMRKSLKRRLVFGLSYSPFLLGAVINNLLENCPQEYRAVAEILKKCFCVDICVTSVDTEEELSEFVQIATDLMKLGSFELRGWENTSKDADSVPSSVLGLLWDRKDLLFCDTSHTDTECEPMSRRNVLSCIQKVFDPIGFTSPVTIVPKLLLQETWRKKLGWDEGLSEQAEKKFR</sequence>
<organism evidence="1 2">
    <name type="scientific">Nephila pilipes</name>
    <name type="common">Giant wood spider</name>
    <name type="synonym">Nephila maculata</name>
    <dbReference type="NCBI Taxonomy" id="299642"/>
    <lineage>
        <taxon>Eukaryota</taxon>
        <taxon>Metazoa</taxon>
        <taxon>Ecdysozoa</taxon>
        <taxon>Arthropoda</taxon>
        <taxon>Chelicerata</taxon>
        <taxon>Arachnida</taxon>
        <taxon>Araneae</taxon>
        <taxon>Araneomorphae</taxon>
        <taxon>Entelegynae</taxon>
        <taxon>Araneoidea</taxon>
        <taxon>Nephilidae</taxon>
        <taxon>Nephila</taxon>
    </lineage>
</organism>
<reference evidence="1" key="1">
    <citation type="submission" date="2020-08" db="EMBL/GenBank/DDBJ databases">
        <title>Multicomponent nature underlies the extraordinary mechanical properties of spider dragline silk.</title>
        <authorList>
            <person name="Kono N."/>
            <person name="Nakamura H."/>
            <person name="Mori M."/>
            <person name="Yoshida Y."/>
            <person name="Ohtoshi R."/>
            <person name="Malay A.D."/>
            <person name="Moran D.A.P."/>
            <person name="Tomita M."/>
            <person name="Numata K."/>
            <person name="Arakawa K."/>
        </authorList>
    </citation>
    <scope>NUCLEOTIDE SEQUENCE</scope>
</reference>
<comment type="caution">
    <text evidence="1">The sequence shown here is derived from an EMBL/GenBank/DDBJ whole genome shotgun (WGS) entry which is preliminary data.</text>
</comment>
<dbReference type="InterPro" id="IPR008042">
    <property type="entry name" value="Retrotrans_Pao"/>
</dbReference>
<dbReference type="OrthoDB" id="6434821at2759"/>
<dbReference type="EMBL" id="BMAW01051852">
    <property type="protein sequence ID" value="GFS82669.1"/>
    <property type="molecule type" value="Genomic_DNA"/>
</dbReference>
<gene>
    <name evidence="1" type="primary">AVEN_43930_1</name>
    <name evidence="1" type="ORF">NPIL_700781</name>
</gene>
<dbReference type="PANTHER" id="PTHR47331">
    <property type="entry name" value="PHD-TYPE DOMAIN-CONTAINING PROTEIN"/>
    <property type="match status" value="1"/>
</dbReference>
<name>A0A8X6MXD1_NEPPI</name>
<accession>A0A8X6MXD1</accession>
<dbReference type="AlphaFoldDB" id="A0A8X6MXD1"/>
<dbReference type="Pfam" id="PF05380">
    <property type="entry name" value="Peptidase_A17"/>
    <property type="match status" value="1"/>
</dbReference>
<keyword evidence="2" id="KW-1185">Reference proteome</keyword>
<protein>
    <submittedName>
        <fullName evidence="1">Integrase catalytic domain-containing protein</fullName>
    </submittedName>
</protein>
<dbReference type="Proteomes" id="UP000887013">
    <property type="component" value="Unassembled WGS sequence"/>
</dbReference>